<evidence type="ECO:0000256" key="12">
    <source>
        <dbReference type="ARBA" id="ARBA00023204"/>
    </source>
</evidence>
<sequence>MNPTKEKRRKARIQGGWASHSVNIKSDRDKPKAAVQPAWLGKNIDLCHSEKYVYEMPTEDLHSKAKVTTIEKTGVYDISLEPSGVSRLRLFTNFIDQKECQEIHDQLLQELPWRQKTEQRNNDVYQQPRLTAWYGEHPYSYSVYKHESNTKWPILLEQLRERLEENTGMHFNSVLANLYRDGHDLIPWHSDNEEALGPSPTIASLTFGDCRIFELRKNPPADKAKAGDYSLCDIIKIPLDAGTLLIMEGATQDDWEHRIPREYHDRGPRINLTFRVIYPEERKMF</sequence>
<dbReference type="FunFam" id="2.60.120.590:FF:000003">
    <property type="entry name" value="alpha-ketoglutarate-dependent dioxygenase alkB homolog 3"/>
    <property type="match status" value="1"/>
</dbReference>
<evidence type="ECO:0000256" key="21">
    <source>
        <dbReference type="ARBA" id="ARBA00064884"/>
    </source>
</evidence>
<comment type="catalytic activity">
    <reaction evidence="18">
        <text>a 3,N(4)-etheno-2'-deoxycytidine in single-stranded DNA + 2-oxoglutarate + O2 + H2O = a 2'-deoxycytidine in single-stranded DNA + glyoxal + succinate + CO2</text>
        <dbReference type="Rhea" id="RHEA:70471"/>
        <dbReference type="Rhea" id="RHEA-COMP:12846"/>
        <dbReference type="Rhea" id="RHEA-COMP:17906"/>
        <dbReference type="ChEBI" id="CHEBI:15377"/>
        <dbReference type="ChEBI" id="CHEBI:15379"/>
        <dbReference type="ChEBI" id="CHEBI:16526"/>
        <dbReference type="ChEBI" id="CHEBI:16810"/>
        <dbReference type="ChEBI" id="CHEBI:30031"/>
        <dbReference type="ChEBI" id="CHEBI:34779"/>
        <dbReference type="ChEBI" id="CHEBI:85452"/>
        <dbReference type="ChEBI" id="CHEBI:189585"/>
    </reaction>
    <physiologicalReaction direction="left-to-right" evidence="18">
        <dbReference type="Rhea" id="RHEA:70472"/>
    </physiologicalReaction>
</comment>
<dbReference type="InterPro" id="IPR032854">
    <property type="entry name" value="ALKBH3"/>
</dbReference>
<keyword evidence="6" id="KW-0227">DNA damage</keyword>
<feature type="domain" description="Fe2OG dioxygenase" evidence="26">
    <location>
        <begin position="170"/>
        <end position="278"/>
    </location>
</feature>
<comment type="caution">
    <text evidence="27">The sequence shown here is derived from an EMBL/GenBank/DDBJ whole genome shotgun (WGS) entry which is preliminary data.</text>
</comment>
<dbReference type="PROSITE" id="PS51471">
    <property type="entry name" value="FE2OG_OXY"/>
    <property type="match status" value="1"/>
</dbReference>
<evidence type="ECO:0000313" key="27">
    <source>
        <dbReference type="EMBL" id="KAK2146156.1"/>
    </source>
</evidence>
<dbReference type="PANTHER" id="PTHR31212">
    <property type="entry name" value="ALPHA-KETOGLUTARATE-DEPENDENT DIOXYGENASE ALKB HOMOLOG 3"/>
    <property type="match status" value="1"/>
</dbReference>
<comment type="subcellular location">
    <subcellularLocation>
        <location evidence="3">Cytoplasm</location>
    </subcellularLocation>
    <subcellularLocation>
        <location evidence="2">Nucleus</location>
    </subcellularLocation>
</comment>
<evidence type="ECO:0000256" key="16">
    <source>
        <dbReference type="ARBA" id="ARBA00051010"/>
    </source>
</evidence>
<dbReference type="GO" id="GO:0046872">
    <property type="term" value="F:metal ion binding"/>
    <property type="evidence" value="ECO:0007669"/>
    <property type="project" value="UniProtKB-KW"/>
</dbReference>
<evidence type="ECO:0000256" key="4">
    <source>
        <dbReference type="ARBA" id="ARBA00022490"/>
    </source>
</evidence>
<dbReference type="Gene3D" id="2.60.120.590">
    <property type="entry name" value="Alpha-ketoglutarate-dependent dioxygenase AlkB-like"/>
    <property type="match status" value="1"/>
</dbReference>
<evidence type="ECO:0000256" key="20">
    <source>
        <dbReference type="ARBA" id="ARBA00054625"/>
    </source>
</evidence>
<comment type="subunit">
    <text evidence="21">Interacts with the ASCC complex composed of ASCC1, ASCC2 and ASCC3. Interacts directly with ASCC3, and is thereby recruited to the ASCC complex. Interacts with OTUD4; the interaction is direct. Interacts with USP7 and USP9X.</text>
</comment>
<comment type="cofactor">
    <cofactor evidence="1">
        <name>Fe(2+)</name>
        <dbReference type="ChEBI" id="CHEBI:29033"/>
    </cofactor>
</comment>
<keyword evidence="13" id="KW-0539">Nucleus</keyword>
<dbReference type="GO" id="GO:1990930">
    <property type="term" value="F:mRNA N1-methyladenosine dioxygenase activity"/>
    <property type="evidence" value="ECO:0007669"/>
    <property type="project" value="UniProtKB-EC"/>
</dbReference>
<protein>
    <recommendedName>
        <fullName evidence="24">Alpha-ketoglutarate-dependent dioxygenase alkB homolog 3</fullName>
        <ecNumber evidence="23">1.14.11.33</ecNumber>
        <ecNumber evidence="22">1.14.11.54</ecNumber>
    </recommendedName>
    <alternativeName>
        <fullName evidence="25">Alkylated DNA repair protein alkB homolog 3</fullName>
    </alternativeName>
</protein>
<evidence type="ECO:0000256" key="19">
    <source>
        <dbReference type="ARBA" id="ARBA00053025"/>
    </source>
</evidence>
<name>A0AAD9MW80_9ANNE</name>
<evidence type="ECO:0000256" key="8">
    <source>
        <dbReference type="ARBA" id="ARBA00022964"/>
    </source>
</evidence>
<evidence type="ECO:0000256" key="18">
    <source>
        <dbReference type="ARBA" id="ARBA00052597"/>
    </source>
</evidence>
<keyword evidence="28" id="KW-1185">Reference proteome</keyword>
<dbReference type="GO" id="GO:0005739">
    <property type="term" value="C:mitochondrion"/>
    <property type="evidence" value="ECO:0007669"/>
    <property type="project" value="TreeGrafter"/>
</dbReference>
<evidence type="ECO:0000313" key="28">
    <source>
        <dbReference type="Proteomes" id="UP001208570"/>
    </source>
</evidence>
<dbReference type="PANTHER" id="PTHR31212:SF4">
    <property type="entry name" value="ALPHA-KETOGLUTARATE-DEPENDENT DIOXYGENASE ALKB HOMOLOG 3"/>
    <property type="match status" value="1"/>
</dbReference>
<evidence type="ECO:0000256" key="22">
    <source>
        <dbReference type="ARBA" id="ARBA00066588"/>
    </source>
</evidence>
<comment type="catalytic activity">
    <reaction evidence="15">
        <text>an N(1)-methyladenosine in mRNA + 2-oxoglutarate + O2 = an adenosine in mRNA + formaldehyde + succinate + CO2</text>
        <dbReference type="Rhea" id="RHEA:49516"/>
        <dbReference type="Rhea" id="RHEA-COMP:12414"/>
        <dbReference type="Rhea" id="RHEA-COMP:12415"/>
        <dbReference type="ChEBI" id="CHEBI:15379"/>
        <dbReference type="ChEBI" id="CHEBI:16526"/>
        <dbReference type="ChEBI" id="CHEBI:16810"/>
        <dbReference type="ChEBI" id="CHEBI:16842"/>
        <dbReference type="ChEBI" id="CHEBI:30031"/>
        <dbReference type="ChEBI" id="CHEBI:74411"/>
        <dbReference type="ChEBI" id="CHEBI:74491"/>
        <dbReference type="EC" id="1.14.11.54"/>
    </reaction>
</comment>
<dbReference type="GO" id="GO:0005654">
    <property type="term" value="C:nucleoplasm"/>
    <property type="evidence" value="ECO:0007669"/>
    <property type="project" value="TreeGrafter"/>
</dbReference>
<dbReference type="EC" id="1.14.11.33" evidence="23"/>
<evidence type="ECO:0000256" key="13">
    <source>
        <dbReference type="ARBA" id="ARBA00023242"/>
    </source>
</evidence>
<organism evidence="27 28">
    <name type="scientific">Paralvinella palmiformis</name>
    <dbReference type="NCBI Taxonomy" id="53620"/>
    <lineage>
        <taxon>Eukaryota</taxon>
        <taxon>Metazoa</taxon>
        <taxon>Spiralia</taxon>
        <taxon>Lophotrochozoa</taxon>
        <taxon>Annelida</taxon>
        <taxon>Polychaeta</taxon>
        <taxon>Sedentaria</taxon>
        <taxon>Canalipalpata</taxon>
        <taxon>Terebellida</taxon>
        <taxon>Terebelliformia</taxon>
        <taxon>Alvinellidae</taxon>
        <taxon>Paralvinella</taxon>
    </lineage>
</organism>
<comment type="catalytic activity">
    <reaction evidence="17">
        <text>an N(3)-methyl-2'-deoxycytidine in single-stranded DNA + 2-oxoglutarate + O2 = a 2'-deoxycytidine in single-stranded DNA + formaldehyde + succinate + CO2 + H(+)</text>
        <dbReference type="Rhea" id="RHEA:70435"/>
        <dbReference type="Rhea" id="RHEA-COMP:12846"/>
        <dbReference type="Rhea" id="RHEA-COMP:17894"/>
        <dbReference type="ChEBI" id="CHEBI:15378"/>
        <dbReference type="ChEBI" id="CHEBI:15379"/>
        <dbReference type="ChEBI" id="CHEBI:16526"/>
        <dbReference type="ChEBI" id="CHEBI:16810"/>
        <dbReference type="ChEBI" id="CHEBI:16842"/>
        <dbReference type="ChEBI" id="CHEBI:30031"/>
        <dbReference type="ChEBI" id="CHEBI:85452"/>
        <dbReference type="ChEBI" id="CHEBI:139075"/>
    </reaction>
    <physiologicalReaction direction="left-to-right" evidence="17">
        <dbReference type="Rhea" id="RHEA:70436"/>
    </physiologicalReaction>
</comment>
<dbReference type="InterPro" id="IPR005123">
    <property type="entry name" value="Oxoglu/Fe-dep_dioxygenase_dom"/>
</dbReference>
<keyword evidence="12" id="KW-0234">DNA repair</keyword>
<evidence type="ECO:0000256" key="3">
    <source>
        <dbReference type="ARBA" id="ARBA00004496"/>
    </source>
</evidence>
<evidence type="ECO:0000259" key="26">
    <source>
        <dbReference type="PROSITE" id="PS51471"/>
    </source>
</evidence>
<proteinExistence type="predicted"/>
<keyword evidence="11" id="KW-0558">Oxidation</keyword>
<evidence type="ECO:0000256" key="9">
    <source>
        <dbReference type="ARBA" id="ARBA00023002"/>
    </source>
</evidence>
<keyword evidence="5" id="KW-0479">Metal-binding</keyword>
<dbReference type="AlphaFoldDB" id="A0AAD9MW80"/>
<reference evidence="27" key="1">
    <citation type="journal article" date="2023" name="Mol. Biol. Evol.">
        <title>Third-Generation Sequencing Reveals the Adaptive Role of the Epigenome in Three Deep-Sea Polychaetes.</title>
        <authorList>
            <person name="Perez M."/>
            <person name="Aroh O."/>
            <person name="Sun Y."/>
            <person name="Lan Y."/>
            <person name="Juniper S.K."/>
            <person name="Young C.R."/>
            <person name="Angers B."/>
            <person name="Qian P.Y."/>
        </authorList>
    </citation>
    <scope>NUCLEOTIDE SEQUENCE</scope>
    <source>
        <strain evidence="27">P08H-3</strain>
    </source>
</reference>
<evidence type="ECO:0000256" key="10">
    <source>
        <dbReference type="ARBA" id="ARBA00023004"/>
    </source>
</evidence>
<dbReference type="InterPro" id="IPR037151">
    <property type="entry name" value="AlkB-like_sf"/>
</dbReference>
<evidence type="ECO:0000256" key="1">
    <source>
        <dbReference type="ARBA" id="ARBA00001954"/>
    </source>
</evidence>
<evidence type="ECO:0000256" key="5">
    <source>
        <dbReference type="ARBA" id="ARBA00022723"/>
    </source>
</evidence>
<keyword evidence="8" id="KW-0223">Dioxygenase</keyword>
<keyword evidence="7" id="KW-0832">Ubl conjugation</keyword>
<evidence type="ECO:0000256" key="25">
    <source>
        <dbReference type="ARBA" id="ARBA00077988"/>
    </source>
</evidence>
<comment type="function">
    <text evidence="20">Dioxygenase that mediates demethylation of DNA and RNA containing 1-methyladenosine (m1A). Repairs alkylated DNA containing 1-methyladenosine (m1A) and 3-methylcytosine (m3C) by oxidative demethylation. Has a strong preference for single-stranded DNA. Able to process alkylated m3C within double-stranded regions via its interaction with ASCC3, which promotes DNA unwinding to generate single-stranded substrate needed for ALKBH3. Can repair exocyclic 3,N4-ethenocytosine adducs in single-stranded DNA. Also acts on RNA. Demethylates N(1)-methyladenosine (m1A) RNA, an epigenetic internal modification of messenger RNAs (mRNAs) highly enriched within 5'-untranslated regions (UTRs) and in the vicinity of start codons. Requires molecular oxygen, alpha-ketoglutarate and iron.</text>
</comment>
<dbReference type="Pfam" id="PF13532">
    <property type="entry name" value="2OG-FeII_Oxy_2"/>
    <property type="match status" value="1"/>
</dbReference>
<accession>A0AAD9MW80</accession>
<keyword evidence="4" id="KW-0963">Cytoplasm</keyword>
<comment type="catalytic activity">
    <reaction evidence="16">
        <text>an N(1)-methyl-2'-deoxyadenosine in single-stranded DNA + 2-oxoglutarate + O2 = a 2'-deoxyadenosine in single-stranded DNA + formaldehyde + succinate + CO2 + H(+)</text>
        <dbReference type="Rhea" id="RHEA:70447"/>
        <dbReference type="Rhea" id="RHEA-COMP:17895"/>
        <dbReference type="Rhea" id="RHEA-COMP:17896"/>
        <dbReference type="ChEBI" id="CHEBI:15378"/>
        <dbReference type="ChEBI" id="CHEBI:15379"/>
        <dbReference type="ChEBI" id="CHEBI:16526"/>
        <dbReference type="ChEBI" id="CHEBI:16810"/>
        <dbReference type="ChEBI" id="CHEBI:16842"/>
        <dbReference type="ChEBI" id="CHEBI:30031"/>
        <dbReference type="ChEBI" id="CHEBI:90615"/>
        <dbReference type="ChEBI" id="CHEBI:139096"/>
    </reaction>
    <physiologicalReaction direction="left-to-right" evidence="16">
        <dbReference type="Rhea" id="RHEA:70448"/>
    </physiologicalReaction>
</comment>
<dbReference type="Proteomes" id="UP001208570">
    <property type="component" value="Unassembled WGS sequence"/>
</dbReference>
<evidence type="ECO:0000256" key="6">
    <source>
        <dbReference type="ARBA" id="ARBA00022763"/>
    </source>
</evidence>
<evidence type="ECO:0000256" key="15">
    <source>
        <dbReference type="ARBA" id="ARBA00050870"/>
    </source>
</evidence>
<dbReference type="GO" id="GO:0035516">
    <property type="term" value="F:broad specificity oxidative DNA demethylase activity"/>
    <property type="evidence" value="ECO:0007669"/>
    <property type="project" value="UniProtKB-EC"/>
</dbReference>
<evidence type="ECO:0000256" key="17">
    <source>
        <dbReference type="ARBA" id="ARBA00051165"/>
    </source>
</evidence>
<keyword evidence="14" id="KW-0379">Hydroxylation</keyword>
<evidence type="ECO:0000256" key="24">
    <source>
        <dbReference type="ARBA" id="ARBA00071421"/>
    </source>
</evidence>
<dbReference type="EC" id="1.14.11.54" evidence="22"/>
<evidence type="ECO:0000256" key="7">
    <source>
        <dbReference type="ARBA" id="ARBA00022843"/>
    </source>
</evidence>
<dbReference type="EMBL" id="JAODUP010000628">
    <property type="protein sequence ID" value="KAK2146156.1"/>
    <property type="molecule type" value="Genomic_DNA"/>
</dbReference>
<evidence type="ECO:0000256" key="14">
    <source>
        <dbReference type="ARBA" id="ARBA00023278"/>
    </source>
</evidence>
<keyword evidence="10" id="KW-0408">Iron</keyword>
<comment type="catalytic activity">
    <reaction evidence="19">
        <text>a methylated nucleobase within DNA + 2-oxoglutarate + O2 = a nucleobase within DNA + formaldehyde + succinate + CO2</text>
        <dbReference type="Rhea" id="RHEA:30299"/>
        <dbReference type="Rhea" id="RHEA-COMP:12192"/>
        <dbReference type="Rhea" id="RHEA-COMP:12193"/>
        <dbReference type="ChEBI" id="CHEBI:15379"/>
        <dbReference type="ChEBI" id="CHEBI:16526"/>
        <dbReference type="ChEBI" id="CHEBI:16810"/>
        <dbReference type="ChEBI" id="CHEBI:16842"/>
        <dbReference type="ChEBI" id="CHEBI:30031"/>
        <dbReference type="ChEBI" id="CHEBI:32875"/>
        <dbReference type="ChEBI" id="CHEBI:64428"/>
        <dbReference type="EC" id="1.14.11.33"/>
    </reaction>
    <physiologicalReaction direction="left-to-right" evidence="19">
        <dbReference type="Rhea" id="RHEA:30300"/>
    </physiologicalReaction>
</comment>
<keyword evidence="9" id="KW-0560">Oxidoreductase</keyword>
<evidence type="ECO:0000256" key="23">
    <source>
        <dbReference type="ARBA" id="ARBA00066725"/>
    </source>
</evidence>
<dbReference type="GO" id="GO:0006307">
    <property type="term" value="P:DNA alkylation repair"/>
    <property type="evidence" value="ECO:0007669"/>
    <property type="project" value="InterPro"/>
</dbReference>
<dbReference type="InterPro" id="IPR027450">
    <property type="entry name" value="AlkB-like"/>
</dbReference>
<dbReference type="SUPFAM" id="SSF51197">
    <property type="entry name" value="Clavaminate synthase-like"/>
    <property type="match status" value="1"/>
</dbReference>
<evidence type="ECO:0000256" key="11">
    <source>
        <dbReference type="ARBA" id="ARBA00023097"/>
    </source>
</evidence>
<evidence type="ECO:0000256" key="2">
    <source>
        <dbReference type="ARBA" id="ARBA00004123"/>
    </source>
</evidence>
<gene>
    <name evidence="27" type="ORF">LSH36_628g02031</name>
</gene>